<evidence type="ECO:0000313" key="11">
    <source>
        <dbReference type="Proteomes" id="UP000050961"/>
    </source>
</evidence>
<organism evidence="10 11">
    <name type="scientific">Liquorilactobacillus sucicola DSM 21376 = JCM 15457</name>
    <dbReference type="NCBI Taxonomy" id="1423806"/>
    <lineage>
        <taxon>Bacteria</taxon>
        <taxon>Bacillati</taxon>
        <taxon>Bacillota</taxon>
        <taxon>Bacilli</taxon>
        <taxon>Lactobacillales</taxon>
        <taxon>Lactobacillaceae</taxon>
        <taxon>Liquorilactobacillus</taxon>
    </lineage>
</organism>
<evidence type="ECO:0000259" key="8">
    <source>
        <dbReference type="PROSITE" id="PS50110"/>
    </source>
</evidence>
<evidence type="ECO:0000256" key="1">
    <source>
        <dbReference type="ARBA" id="ARBA00022553"/>
    </source>
</evidence>
<dbReference type="SMART" id="SM00862">
    <property type="entry name" value="Trans_reg_C"/>
    <property type="match status" value="1"/>
</dbReference>
<comment type="caution">
    <text evidence="10">The sequence shown here is derived from an EMBL/GenBank/DDBJ whole genome shotgun (WGS) entry which is preliminary data.</text>
</comment>
<dbReference type="GO" id="GO:0000976">
    <property type="term" value="F:transcription cis-regulatory region binding"/>
    <property type="evidence" value="ECO:0007669"/>
    <property type="project" value="TreeGrafter"/>
</dbReference>
<reference evidence="10 11" key="1">
    <citation type="journal article" date="2015" name="Genome Announc.">
        <title>Expanding the biotechnology potential of lactobacilli through comparative genomics of 213 strains and associated genera.</title>
        <authorList>
            <person name="Sun Z."/>
            <person name="Harris H.M."/>
            <person name="McCann A."/>
            <person name="Guo C."/>
            <person name="Argimon S."/>
            <person name="Zhang W."/>
            <person name="Yang X."/>
            <person name="Jeffery I.B."/>
            <person name="Cooney J.C."/>
            <person name="Kagawa T.F."/>
            <person name="Liu W."/>
            <person name="Song Y."/>
            <person name="Salvetti E."/>
            <person name="Wrobel A."/>
            <person name="Rasinkangas P."/>
            <person name="Parkhill J."/>
            <person name="Rea M.C."/>
            <person name="O'Sullivan O."/>
            <person name="Ritari J."/>
            <person name="Douillard F.P."/>
            <person name="Paul Ross R."/>
            <person name="Yang R."/>
            <person name="Briner A.E."/>
            <person name="Felis G.E."/>
            <person name="de Vos W.M."/>
            <person name="Barrangou R."/>
            <person name="Klaenhammer T.R."/>
            <person name="Caufield P.W."/>
            <person name="Cui Y."/>
            <person name="Zhang H."/>
            <person name="O'Toole P.W."/>
        </authorList>
    </citation>
    <scope>NUCLEOTIDE SEQUENCE [LARGE SCALE GENOMIC DNA]</scope>
    <source>
        <strain evidence="10 11">DSM 21376</strain>
    </source>
</reference>
<dbReference type="SUPFAM" id="SSF52172">
    <property type="entry name" value="CheY-like"/>
    <property type="match status" value="1"/>
</dbReference>
<feature type="domain" description="OmpR/PhoB-type" evidence="9">
    <location>
        <begin position="124"/>
        <end position="221"/>
    </location>
</feature>
<keyword evidence="4 7" id="KW-0238">DNA-binding</keyword>
<dbReference type="RefSeq" id="WP_051993370.1">
    <property type="nucleotide sequence ID" value="NZ_AYZF01000002.1"/>
</dbReference>
<dbReference type="Gene3D" id="6.10.250.690">
    <property type="match status" value="1"/>
</dbReference>
<dbReference type="GO" id="GO:0000156">
    <property type="term" value="F:phosphorelay response regulator activity"/>
    <property type="evidence" value="ECO:0007669"/>
    <property type="project" value="TreeGrafter"/>
</dbReference>
<dbReference type="PANTHER" id="PTHR48111">
    <property type="entry name" value="REGULATOR OF RPOS"/>
    <property type="match status" value="1"/>
</dbReference>
<dbReference type="Gene3D" id="3.40.50.2300">
    <property type="match status" value="1"/>
</dbReference>
<dbReference type="SUPFAM" id="SSF46894">
    <property type="entry name" value="C-terminal effector domain of the bipartite response regulators"/>
    <property type="match status" value="1"/>
</dbReference>
<dbReference type="GO" id="GO:0006355">
    <property type="term" value="P:regulation of DNA-templated transcription"/>
    <property type="evidence" value="ECO:0007669"/>
    <property type="project" value="InterPro"/>
</dbReference>
<dbReference type="EMBL" id="AYZF01000002">
    <property type="protein sequence ID" value="KRN07515.1"/>
    <property type="molecule type" value="Genomic_DNA"/>
</dbReference>
<evidence type="ECO:0000256" key="6">
    <source>
        <dbReference type="PROSITE-ProRule" id="PRU00169"/>
    </source>
</evidence>
<evidence type="ECO:0000259" key="9">
    <source>
        <dbReference type="PROSITE" id="PS51755"/>
    </source>
</evidence>
<dbReference type="OrthoDB" id="9790442at2"/>
<dbReference type="Proteomes" id="UP000050961">
    <property type="component" value="Unassembled WGS sequence"/>
</dbReference>
<feature type="modified residue" description="4-aspartylphosphate" evidence="6">
    <location>
        <position position="51"/>
    </location>
</feature>
<evidence type="ECO:0000256" key="4">
    <source>
        <dbReference type="ARBA" id="ARBA00023125"/>
    </source>
</evidence>
<feature type="DNA-binding region" description="OmpR/PhoB-type" evidence="7">
    <location>
        <begin position="124"/>
        <end position="221"/>
    </location>
</feature>
<dbReference type="AlphaFoldDB" id="A0A023CY98"/>
<dbReference type="InterPro" id="IPR036388">
    <property type="entry name" value="WH-like_DNA-bd_sf"/>
</dbReference>
<evidence type="ECO:0000256" key="7">
    <source>
        <dbReference type="PROSITE-ProRule" id="PRU01091"/>
    </source>
</evidence>
<dbReference type="PATRIC" id="fig|1423806.3.peg.810"/>
<dbReference type="Pfam" id="PF00486">
    <property type="entry name" value="Trans_reg_C"/>
    <property type="match status" value="1"/>
</dbReference>
<keyword evidence="2" id="KW-0902">Two-component regulatory system</keyword>
<feature type="domain" description="Response regulatory" evidence="8">
    <location>
        <begin position="2"/>
        <end position="116"/>
    </location>
</feature>
<gene>
    <name evidence="10" type="ORF">FD15_GL000798</name>
</gene>
<dbReference type="PROSITE" id="PS50110">
    <property type="entry name" value="RESPONSE_REGULATORY"/>
    <property type="match status" value="1"/>
</dbReference>
<dbReference type="PROSITE" id="PS51755">
    <property type="entry name" value="OMPR_PHOB"/>
    <property type="match status" value="1"/>
</dbReference>
<dbReference type="STRING" id="1423806.FD15_GL000798"/>
<dbReference type="InterPro" id="IPR039420">
    <property type="entry name" value="WalR-like"/>
</dbReference>
<evidence type="ECO:0000256" key="3">
    <source>
        <dbReference type="ARBA" id="ARBA00023015"/>
    </source>
</evidence>
<evidence type="ECO:0000256" key="5">
    <source>
        <dbReference type="ARBA" id="ARBA00023163"/>
    </source>
</evidence>
<dbReference type="InterPro" id="IPR011006">
    <property type="entry name" value="CheY-like_superfamily"/>
</dbReference>
<evidence type="ECO:0000256" key="2">
    <source>
        <dbReference type="ARBA" id="ARBA00023012"/>
    </source>
</evidence>
<keyword evidence="1 6" id="KW-0597">Phosphoprotein</keyword>
<name>A0A023CY98_9LACO</name>
<keyword evidence="3" id="KW-0805">Transcription regulation</keyword>
<dbReference type="CDD" id="cd00383">
    <property type="entry name" value="trans_reg_C"/>
    <property type="match status" value="1"/>
</dbReference>
<proteinExistence type="predicted"/>
<dbReference type="PANTHER" id="PTHR48111:SF22">
    <property type="entry name" value="REGULATOR OF RPOS"/>
    <property type="match status" value="1"/>
</dbReference>
<accession>A0A023CY98</accession>
<dbReference type="GO" id="GO:0032993">
    <property type="term" value="C:protein-DNA complex"/>
    <property type="evidence" value="ECO:0007669"/>
    <property type="project" value="TreeGrafter"/>
</dbReference>
<keyword evidence="11" id="KW-1185">Reference proteome</keyword>
<dbReference type="InterPro" id="IPR016032">
    <property type="entry name" value="Sig_transdc_resp-reg_C-effctor"/>
</dbReference>
<protein>
    <submittedName>
        <fullName evidence="10">DNA-binding response regulator</fullName>
    </submittedName>
</protein>
<dbReference type="Gene3D" id="1.10.10.10">
    <property type="entry name" value="Winged helix-like DNA-binding domain superfamily/Winged helix DNA-binding domain"/>
    <property type="match status" value="1"/>
</dbReference>
<dbReference type="InterPro" id="IPR001867">
    <property type="entry name" value="OmpR/PhoB-type_DNA-bd"/>
</dbReference>
<dbReference type="SMART" id="SM00448">
    <property type="entry name" value="REC"/>
    <property type="match status" value="1"/>
</dbReference>
<dbReference type="InterPro" id="IPR001789">
    <property type="entry name" value="Sig_transdc_resp-reg_receiver"/>
</dbReference>
<dbReference type="Pfam" id="PF00072">
    <property type="entry name" value="Response_reg"/>
    <property type="match status" value="1"/>
</dbReference>
<evidence type="ECO:0000313" key="10">
    <source>
        <dbReference type="EMBL" id="KRN07515.1"/>
    </source>
</evidence>
<dbReference type="eggNOG" id="COG0745">
    <property type="taxonomic scope" value="Bacteria"/>
</dbReference>
<keyword evidence="5" id="KW-0804">Transcription</keyword>
<dbReference type="GO" id="GO:0005829">
    <property type="term" value="C:cytosol"/>
    <property type="evidence" value="ECO:0007669"/>
    <property type="project" value="TreeGrafter"/>
</dbReference>
<sequence length="234" mass="26178">MRILLAEDEKELSRVLVTAMHSKGYSVDPAYNGLEAVEKASQGVYDLMIFDVMMPVMTGIEALKKIRAAGDQTYIIMLTAMSEIDDRVTGLDAGADDYMTKPFSLKELLARLRSLERRSENYTNDVLKFGDIVLDSSEQRLESFNSISLSAKETKLLNLFILNADKKIDSDVLIAHAWENADDLDQDTLWIYISYLRQKLQSVNAHVEIQGEKGGPYQLVNTNGGNSNDSEVSL</sequence>